<feature type="transmembrane region" description="Helical" evidence="7">
    <location>
        <begin position="831"/>
        <end position="852"/>
    </location>
</feature>
<evidence type="ECO:0000313" key="9">
    <source>
        <dbReference type="Proteomes" id="UP001054857"/>
    </source>
</evidence>
<feature type="transmembrane region" description="Helical" evidence="7">
    <location>
        <begin position="541"/>
        <end position="561"/>
    </location>
</feature>
<keyword evidence="5 7" id="KW-0472">Membrane</keyword>
<dbReference type="PANTHER" id="PTHR14255:SF3">
    <property type="entry name" value="SULFITE EXPORTER TAUE_SAFE FAMILY PROTEIN 5-RELATED"/>
    <property type="match status" value="1"/>
</dbReference>
<dbReference type="AlphaFoldDB" id="A0AAD3DSU0"/>
<dbReference type="Pfam" id="PF01925">
    <property type="entry name" value="TauE"/>
    <property type="match status" value="1"/>
</dbReference>
<feature type="transmembrane region" description="Helical" evidence="7">
    <location>
        <begin position="799"/>
        <end position="819"/>
    </location>
</feature>
<feature type="region of interest" description="Disordered" evidence="6">
    <location>
        <begin position="379"/>
        <end position="422"/>
    </location>
</feature>
<feature type="transmembrane region" description="Helical" evidence="7">
    <location>
        <begin position="119"/>
        <end position="139"/>
    </location>
</feature>
<feature type="region of interest" description="Disordered" evidence="6">
    <location>
        <begin position="685"/>
        <end position="713"/>
    </location>
</feature>
<feature type="transmembrane region" description="Helical" evidence="7">
    <location>
        <begin position="21"/>
        <end position="46"/>
    </location>
</feature>
<keyword evidence="4 7" id="KW-1133">Transmembrane helix</keyword>
<feature type="region of interest" description="Disordered" evidence="6">
    <location>
        <begin position="437"/>
        <end position="472"/>
    </location>
</feature>
<keyword evidence="3 7" id="KW-0812">Transmembrane</keyword>
<dbReference type="GO" id="GO:0016020">
    <property type="term" value="C:membrane"/>
    <property type="evidence" value="ECO:0007669"/>
    <property type="project" value="UniProtKB-SubCell"/>
</dbReference>
<evidence type="ECO:0000313" key="8">
    <source>
        <dbReference type="EMBL" id="GFR46013.1"/>
    </source>
</evidence>
<name>A0AAD3DSU0_9CHLO</name>
<comment type="subcellular location">
    <subcellularLocation>
        <location evidence="1">Membrane</location>
        <topology evidence="1">Multi-pass membrane protein</topology>
    </subcellularLocation>
</comment>
<keyword evidence="9" id="KW-1185">Reference proteome</keyword>
<dbReference type="GO" id="GO:0016567">
    <property type="term" value="P:protein ubiquitination"/>
    <property type="evidence" value="ECO:0007669"/>
    <property type="project" value="TreeGrafter"/>
</dbReference>
<evidence type="ECO:0000256" key="2">
    <source>
        <dbReference type="ARBA" id="ARBA00009142"/>
    </source>
</evidence>
<feature type="transmembrane region" description="Helical" evidence="7">
    <location>
        <begin position="58"/>
        <end position="78"/>
    </location>
</feature>
<dbReference type="GO" id="GO:0031464">
    <property type="term" value="C:Cul4A-RING E3 ubiquitin ligase complex"/>
    <property type="evidence" value="ECO:0007669"/>
    <property type="project" value="TreeGrafter"/>
</dbReference>
<evidence type="ECO:0000256" key="3">
    <source>
        <dbReference type="ARBA" id="ARBA00022692"/>
    </source>
</evidence>
<gene>
    <name evidence="8" type="ORF">Agub_g7492</name>
</gene>
<protein>
    <submittedName>
        <fullName evidence="8">Uncharacterized protein</fullName>
    </submittedName>
</protein>
<evidence type="ECO:0000256" key="5">
    <source>
        <dbReference type="ARBA" id="ARBA00023136"/>
    </source>
</evidence>
<dbReference type="Proteomes" id="UP001054857">
    <property type="component" value="Unassembled WGS sequence"/>
</dbReference>
<feature type="compositionally biased region" description="Polar residues" evidence="6">
    <location>
        <begin position="280"/>
        <end position="298"/>
    </location>
</feature>
<feature type="region of interest" description="Disordered" evidence="6">
    <location>
        <begin position="239"/>
        <end position="259"/>
    </location>
</feature>
<dbReference type="EMBL" id="BMAR01000011">
    <property type="protein sequence ID" value="GFR46013.1"/>
    <property type="molecule type" value="Genomic_DNA"/>
</dbReference>
<proteinExistence type="inferred from homology"/>
<evidence type="ECO:0000256" key="7">
    <source>
        <dbReference type="SAM" id="Phobius"/>
    </source>
</evidence>
<feature type="region of interest" description="Disordered" evidence="6">
    <location>
        <begin position="280"/>
        <end position="301"/>
    </location>
</feature>
<comment type="caution">
    <text evidence="8">The sequence shown here is derived from an EMBL/GenBank/DDBJ whole genome shotgun (WGS) entry which is preliminary data.</text>
</comment>
<feature type="transmembrane region" description="Helical" evidence="7">
    <location>
        <begin position="90"/>
        <end position="113"/>
    </location>
</feature>
<accession>A0AAD3DSU0</accession>
<organism evidence="8 9">
    <name type="scientific">Astrephomene gubernaculifera</name>
    <dbReference type="NCBI Taxonomy" id="47775"/>
    <lineage>
        <taxon>Eukaryota</taxon>
        <taxon>Viridiplantae</taxon>
        <taxon>Chlorophyta</taxon>
        <taxon>core chlorophytes</taxon>
        <taxon>Chlorophyceae</taxon>
        <taxon>CS clade</taxon>
        <taxon>Chlamydomonadales</taxon>
        <taxon>Astrephomenaceae</taxon>
        <taxon>Astrephomene</taxon>
    </lineage>
</organism>
<evidence type="ECO:0000256" key="1">
    <source>
        <dbReference type="ARBA" id="ARBA00004141"/>
    </source>
</evidence>
<feature type="transmembrane region" description="Helical" evidence="7">
    <location>
        <begin position="769"/>
        <end position="792"/>
    </location>
</feature>
<feature type="transmembrane region" description="Helical" evidence="7">
    <location>
        <begin position="573"/>
        <end position="596"/>
    </location>
</feature>
<evidence type="ECO:0000256" key="6">
    <source>
        <dbReference type="SAM" id="MobiDB-lite"/>
    </source>
</evidence>
<comment type="similarity">
    <text evidence="2">Belongs to the 4-toluene sulfonate uptake permease (TSUP) (TC 2.A.102) family.</text>
</comment>
<feature type="compositionally biased region" description="Pro residues" evidence="6">
    <location>
        <begin position="458"/>
        <end position="470"/>
    </location>
</feature>
<dbReference type="PANTHER" id="PTHR14255">
    <property type="entry name" value="CEREBLON"/>
    <property type="match status" value="1"/>
</dbReference>
<feature type="transmembrane region" description="Helical" evidence="7">
    <location>
        <begin position="735"/>
        <end position="757"/>
    </location>
</feature>
<sequence length="875" mass="88069">MTDGEFDVNSAFHADFRTVTALLLSILVGAVATAAGVGGGAIYIPLFNALVGFALKPSTALSQACITAGSLAALAANLPRRHPAAPGEPLIDFPLMVMLTPVLLVGVGAGVLLNVMLPSWLLTVLLLLLLLLLTTQAVGKGLAFWRLESQLKSEAAAAEAASEVLTVAASGTLDPEALFGGAGGSGGTVGSGGGFEGSDRTRSGNSSGGCVGLGALLGGHSAQRVSSCPVVAAAAPPQPQRLLQTPKSRAARSGGGSGELAVPAAAALPLQEMCHRLLGSSQQPVGPQEETYGTNGRSAATRRPHFAARGSWPAGTTDPSEQDLQQPLLGPQHAEQEDDEYGCRTTHSVIVLKGRSTIGGSVSGGTEEDYRPLATCLMPHQEPLPPTRPRSSPFKPPAAKAVTEVGGSREAPAGPCTATEPGDASGDYGACPHAKCHGDDEASKGQSPATVTPRRQPGLPPPLPTTPPTEPRCITLGAATSSEATPLLTHHSAAIDLCPHHGEYGSVRHSRFPGARRTVSATGTAVRAWGRRTAAAMRLIPLRYALALLAAWALYLLLQVLRGSHARCSSSWWALFAVQVIAMLGITVGAVAMAAAEQRASRRADVGAAATVAAPVDARVMVHAARVAAPGEGVQAASNTAGHSFESPFANANSLITIAAHVNNPNQGQQHSAIAHADGVAPTAHRIDSDSASSTAATGANCPGGGESPAASGGAGVTEAEAAALLVLGAPVSTLCATALAGLVGGFLGLGGGMMIGPLLLHIGVQPQVTAATSGAMVLFSSSSALIQFALLHRLNVPYAAVFGAASLVAGLVGTHVVAGAVRHSGRPSLVVMALAGVMAVGTLSVGSFGLVRALEDLRAGRFGFAGLCDGSMGG</sequence>
<dbReference type="InterPro" id="IPR002781">
    <property type="entry name" value="TM_pro_TauE-like"/>
</dbReference>
<evidence type="ECO:0000256" key="4">
    <source>
        <dbReference type="ARBA" id="ARBA00022989"/>
    </source>
</evidence>
<reference evidence="8 9" key="1">
    <citation type="journal article" date="2021" name="Sci. Rep.">
        <title>Genome sequencing of the multicellular alga Astrephomene provides insights into convergent evolution of germ-soma differentiation.</title>
        <authorList>
            <person name="Yamashita S."/>
            <person name="Yamamoto K."/>
            <person name="Matsuzaki R."/>
            <person name="Suzuki S."/>
            <person name="Yamaguchi H."/>
            <person name="Hirooka S."/>
            <person name="Minakuchi Y."/>
            <person name="Miyagishima S."/>
            <person name="Kawachi M."/>
            <person name="Toyoda A."/>
            <person name="Nozaki H."/>
        </authorList>
    </citation>
    <scope>NUCLEOTIDE SEQUENCE [LARGE SCALE GENOMIC DNA]</scope>
    <source>
        <strain evidence="8 9">NIES-4017</strain>
    </source>
</reference>
<feature type="compositionally biased region" description="Low complexity" evidence="6">
    <location>
        <begin position="690"/>
        <end position="700"/>
    </location>
</feature>